<comment type="caution">
    <text evidence="1">The sequence shown here is derived from an EMBL/GenBank/DDBJ whole genome shotgun (WGS) entry which is preliminary data.</text>
</comment>
<dbReference type="Proteomes" id="UP000887013">
    <property type="component" value="Unassembled WGS sequence"/>
</dbReference>
<organism evidence="1 2">
    <name type="scientific">Nephila pilipes</name>
    <name type="common">Giant wood spider</name>
    <name type="synonym">Nephila maculata</name>
    <dbReference type="NCBI Taxonomy" id="299642"/>
    <lineage>
        <taxon>Eukaryota</taxon>
        <taxon>Metazoa</taxon>
        <taxon>Ecdysozoa</taxon>
        <taxon>Arthropoda</taxon>
        <taxon>Chelicerata</taxon>
        <taxon>Arachnida</taxon>
        <taxon>Araneae</taxon>
        <taxon>Araneomorphae</taxon>
        <taxon>Entelegynae</taxon>
        <taxon>Araneoidea</taxon>
        <taxon>Nephilidae</taxon>
        <taxon>Nephila</taxon>
    </lineage>
</organism>
<protein>
    <submittedName>
        <fullName evidence="1">Uncharacterized protein</fullName>
    </submittedName>
</protein>
<name>A0A8X6IV71_NEPPI</name>
<evidence type="ECO:0000313" key="1">
    <source>
        <dbReference type="EMBL" id="GFS59418.1"/>
    </source>
</evidence>
<dbReference type="AlphaFoldDB" id="A0A8X6IV71"/>
<keyword evidence="2" id="KW-1185">Reference proteome</keyword>
<sequence length="100" mass="11567">MFVVAALHARSAKTEAFHHSFSVSVSSGHSKCLCYKAPCKWYFKKRGHDQIFLLQANLLHLCKKVFYSLHLSNKYSWSDRIQNEIALRRSNIPKIRLAMG</sequence>
<reference evidence="1" key="1">
    <citation type="submission" date="2020-08" db="EMBL/GenBank/DDBJ databases">
        <title>Multicomponent nature underlies the extraordinary mechanical properties of spider dragline silk.</title>
        <authorList>
            <person name="Kono N."/>
            <person name="Nakamura H."/>
            <person name="Mori M."/>
            <person name="Yoshida Y."/>
            <person name="Ohtoshi R."/>
            <person name="Malay A.D."/>
            <person name="Moran D.A.P."/>
            <person name="Tomita M."/>
            <person name="Numata K."/>
            <person name="Arakawa K."/>
        </authorList>
    </citation>
    <scope>NUCLEOTIDE SEQUENCE</scope>
</reference>
<evidence type="ECO:0000313" key="2">
    <source>
        <dbReference type="Proteomes" id="UP000887013"/>
    </source>
</evidence>
<dbReference type="EMBL" id="BMAW01093237">
    <property type="protein sequence ID" value="GFS59418.1"/>
    <property type="molecule type" value="Genomic_DNA"/>
</dbReference>
<accession>A0A8X6IV71</accession>
<proteinExistence type="predicted"/>
<gene>
    <name evidence="1" type="ORF">NPIL_23441</name>
</gene>